<dbReference type="EMBL" id="CYZE01000001">
    <property type="protein sequence ID" value="CUN65401.1"/>
    <property type="molecule type" value="Genomic_DNA"/>
</dbReference>
<dbReference type="AlphaFoldDB" id="A0A173YML7"/>
<dbReference type="Proteomes" id="UP000095651">
    <property type="component" value="Unassembled WGS sequence"/>
</dbReference>
<dbReference type="RefSeq" id="WP_055653082.1">
    <property type="nucleotide sequence ID" value="NZ_CABIXC010000001.1"/>
</dbReference>
<protein>
    <submittedName>
        <fullName evidence="1">Uncharacterized protein</fullName>
    </submittedName>
</protein>
<evidence type="ECO:0000313" key="2">
    <source>
        <dbReference type="Proteomes" id="UP000095651"/>
    </source>
</evidence>
<reference evidence="1 2" key="1">
    <citation type="submission" date="2015-09" db="EMBL/GenBank/DDBJ databases">
        <authorList>
            <consortium name="Pathogen Informatics"/>
        </authorList>
    </citation>
    <scope>NUCLEOTIDE SEQUENCE [LARGE SCALE GENOMIC DNA]</scope>
    <source>
        <strain evidence="1 2">2789STDY5608850</strain>
    </source>
</reference>
<evidence type="ECO:0000313" key="1">
    <source>
        <dbReference type="EMBL" id="CUN65401.1"/>
    </source>
</evidence>
<organism evidence="1 2">
    <name type="scientific">Hungatella hathewayi</name>
    <dbReference type="NCBI Taxonomy" id="154046"/>
    <lineage>
        <taxon>Bacteria</taxon>
        <taxon>Bacillati</taxon>
        <taxon>Bacillota</taxon>
        <taxon>Clostridia</taxon>
        <taxon>Lachnospirales</taxon>
        <taxon>Lachnospiraceae</taxon>
        <taxon>Hungatella</taxon>
    </lineage>
</organism>
<sequence>MKVYVRQEESRIHNDDIKWYLADESLWITKYDNYADIEKSMGNSYGSFNWLYEVNDTLLFEKESGKFSLAVISLSRKVNIMDHTAEKIVHKITGNLYLREKEHCSFEFDNRAYYDCDKDYLYSYSEKCICDKALVELSVTIDFSFFICSNSLVGWALKNASKHLKTASECKEENNERAAEWLKSYFTALKLWEEDENKTFALIKLLEEMQKYNDANSMAIKESLINILSF</sequence>
<proteinExistence type="predicted"/>
<name>A0A173YML7_9FIRM</name>
<accession>A0A173YML7</accession>
<gene>
    <name evidence="1" type="ORF">ERS852407_00817</name>
</gene>